<dbReference type="STRING" id="1792845.BC343_18200"/>
<accession>A0A1S9P8C9</accession>
<protein>
    <submittedName>
        <fullName evidence="2">GNAT family acetyltransferase</fullName>
    </submittedName>
</protein>
<dbReference type="SUPFAM" id="SSF55729">
    <property type="entry name" value="Acyl-CoA N-acyltransferases (Nat)"/>
    <property type="match status" value="1"/>
</dbReference>
<dbReference type="Proteomes" id="UP000189739">
    <property type="component" value="Unassembled WGS sequence"/>
</dbReference>
<feature type="domain" description="N-acetyltransferase" evidence="1">
    <location>
        <begin position="7"/>
        <end position="143"/>
    </location>
</feature>
<dbReference type="OrthoDB" id="9796171at2"/>
<dbReference type="GO" id="GO:0016747">
    <property type="term" value="F:acyltransferase activity, transferring groups other than amino-acyl groups"/>
    <property type="evidence" value="ECO:0007669"/>
    <property type="project" value="InterPro"/>
</dbReference>
<dbReference type="InterPro" id="IPR016181">
    <property type="entry name" value="Acyl_CoA_acyltransferase"/>
</dbReference>
<name>A0A1S9P8C9_9SPHI</name>
<dbReference type="Pfam" id="PF13673">
    <property type="entry name" value="Acetyltransf_10"/>
    <property type="match status" value="1"/>
</dbReference>
<reference evidence="2 3" key="1">
    <citation type="submission" date="2016-07" db="EMBL/GenBank/DDBJ databases">
        <title>Genomic analysis of zinc-resistant bacterium Mucilaginibacter pedocola TBZ30.</title>
        <authorList>
            <person name="Huang J."/>
            <person name="Tang J."/>
        </authorList>
    </citation>
    <scope>NUCLEOTIDE SEQUENCE [LARGE SCALE GENOMIC DNA]</scope>
    <source>
        <strain evidence="2 3">TBZ30</strain>
    </source>
</reference>
<dbReference type="EMBL" id="MBTF01000038">
    <property type="protein sequence ID" value="OOQ56908.1"/>
    <property type="molecule type" value="Genomic_DNA"/>
</dbReference>
<evidence type="ECO:0000313" key="2">
    <source>
        <dbReference type="EMBL" id="OOQ56908.1"/>
    </source>
</evidence>
<dbReference type="AlphaFoldDB" id="A0A1S9P8C9"/>
<dbReference type="CDD" id="cd04301">
    <property type="entry name" value="NAT_SF"/>
    <property type="match status" value="1"/>
</dbReference>
<evidence type="ECO:0000313" key="3">
    <source>
        <dbReference type="Proteomes" id="UP000189739"/>
    </source>
</evidence>
<dbReference type="InterPro" id="IPR000182">
    <property type="entry name" value="GNAT_dom"/>
</dbReference>
<keyword evidence="2" id="KW-0808">Transferase</keyword>
<organism evidence="2 3">
    <name type="scientific">Mucilaginibacter pedocola</name>
    <dbReference type="NCBI Taxonomy" id="1792845"/>
    <lineage>
        <taxon>Bacteria</taxon>
        <taxon>Pseudomonadati</taxon>
        <taxon>Bacteroidota</taxon>
        <taxon>Sphingobacteriia</taxon>
        <taxon>Sphingobacteriales</taxon>
        <taxon>Sphingobacteriaceae</taxon>
        <taxon>Mucilaginibacter</taxon>
    </lineage>
</organism>
<sequence length="143" mass="16420">MSEIRRIEVKQITDAADLEKAFAIRHQVFVIEQGCPPQLERNQEEESTHFLAMVDGEPAGACRWRKTEKGYKLERFAVLSEFRGFGLGQAMVRTVLESLPADAKYVYLHSQIDAVTLYARFGFEKVGEMFEEAGIKHYTMVRE</sequence>
<dbReference type="PROSITE" id="PS51186">
    <property type="entry name" value="GNAT"/>
    <property type="match status" value="1"/>
</dbReference>
<proteinExistence type="predicted"/>
<keyword evidence="3" id="KW-1185">Reference proteome</keyword>
<comment type="caution">
    <text evidence="2">The sequence shown here is derived from an EMBL/GenBank/DDBJ whole genome shotgun (WGS) entry which is preliminary data.</text>
</comment>
<dbReference type="Gene3D" id="3.40.630.30">
    <property type="match status" value="1"/>
</dbReference>
<gene>
    <name evidence="2" type="ORF">BC343_18200</name>
</gene>
<evidence type="ECO:0000259" key="1">
    <source>
        <dbReference type="PROSITE" id="PS51186"/>
    </source>
</evidence>
<dbReference type="RefSeq" id="WP_078351325.1">
    <property type="nucleotide sequence ID" value="NZ_MBTF01000038.1"/>
</dbReference>